<evidence type="ECO:0000256" key="4">
    <source>
        <dbReference type="PIRSR" id="PIRSR000102-3"/>
    </source>
</evidence>
<dbReference type="VEuPathDB" id="FungiDB:FOXG_22379"/>
<feature type="binding site" evidence="4">
    <location>
        <position position="97"/>
    </location>
    <ligand>
        <name>NAD(+)</name>
        <dbReference type="ChEBI" id="CHEBI:57540"/>
    </ligand>
</feature>
<evidence type="ECO:0000313" key="11">
    <source>
        <dbReference type="Proteomes" id="UP000009097"/>
    </source>
</evidence>
<dbReference type="KEGG" id="fox:FOXG_22379"/>
<dbReference type="SUPFAM" id="SSF56327">
    <property type="entry name" value="LDH C-terminal domain-like"/>
    <property type="match status" value="1"/>
</dbReference>
<comment type="similarity">
    <text evidence="5">Belongs to the LDH/MDH superfamily.</text>
</comment>
<keyword evidence="1 5" id="KW-0560">Oxidoreductase</keyword>
<dbReference type="GeneID" id="28963085"/>
<evidence type="ECO:0000313" key="8">
    <source>
        <dbReference type="EMBL" id="KNB04853.1"/>
    </source>
</evidence>
<evidence type="ECO:0000256" key="5">
    <source>
        <dbReference type="RuleBase" id="RU003369"/>
    </source>
</evidence>
<organism evidence="10 11">
    <name type="scientific">Fusarium oxysporum f. sp. lycopersici (strain 4287 / CBS 123668 / FGSC 9935 / NRRL 34936)</name>
    <name type="common">Fusarium vascular wilt of tomato</name>
    <dbReference type="NCBI Taxonomy" id="426428"/>
    <lineage>
        <taxon>Eukaryota</taxon>
        <taxon>Fungi</taxon>
        <taxon>Dikarya</taxon>
        <taxon>Ascomycota</taxon>
        <taxon>Pezizomycotina</taxon>
        <taxon>Sordariomycetes</taxon>
        <taxon>Hypocreomycetidae</taxon>
        <taxon>Hypocreales</taxon>
        <taxon>Nectriaceae</taxon>
        <taxon>Fusarium</taxon>
        <taxon>Fusarium oxysporum species complex</taxon>
    </lineage>
</organism>
<name>A0A0J9W7N4_FUSO4</name>
<evidence type="ECO:0000256" key="2">
    <source>
        <dbReference type="ARBA" id="ARBA00023027"/>
    </source>
</evidence>
<dbReference type="OrthoDB" id="6270329at2759"/>
<reference evidence="10" key="2">
    <citation type="journal article" date="2010" name="Nature">
        <title>Comparative genomics reveals mobile pathogenicity chromosomes in Fusarium.</title>
        <authorList>
            <person name="Ma L.J."/>
            <person name="van der Does H.C."/>
            <person name="Borkovich K.A."/>
            <person name="Coleman J.J."/>
            <person name="Daboussi M.J."/>
            <person name="Di Pietro A."/>
            <person name="Dufresne M."/>
            <person name="Freitag M."/>
            <person name="Grabherr M."/>
            <person name="Henrissat B."/>
            <person name="Houterman P.M."/>
            <person name="Kang S."/>
            <person name="Shim W.B."/>
            <person name="Woloshuk C."/>
            <person name="Xie X."/>
            <person name="Xu J.R."/>
            <person name="Antoniw J."/>
            <person name="Baker S.E."/>
            <person name="Bluhm B.H."/>
            <person name="Breakspear A."/>
            <person name="Brown D.W."/>
            <person name="Butchko R.A."/>
            <person name="Chapman S."/>
            <person name="Coulson R."/>
            <person name="Coutinho P.M."/>
            <person name="Danchin E.G."/>
            <person name="Diener A."/>
            <person name="Gale L.R."/>
            <person name="Gardiner D.M."/>
            <person name="Goff S."/>
            <person name="Hammond-Kosack K.E."/>
            <person name="Hilburn K."/>
            <person name="Hua-Van A."/>
            <person name="Jonkers W."/>
            <person name="Kazan K."/>
            <person name="Kodira C.D."/>
            <person name="Koehrsen M."/>
            <person name="Kumar L."/>
            <person name="Lee Y.H."/>
            <person name="Li L."/>
            <person name="Manners J.M."/>
            <person name="Miranda-Saavedra D."/>
            <person name="Mukherjee M."/>
            <person name="Park G."/>
            <person name="Park J."/>
            <person name="Park S.Y."/>
            <person name="Proctor R.H."/>
            <person name="Regev A."/>
            <person name="Ruiz-Roldan M.C."/>
            <person name="Sain D."/>
            <person name="Sakthikumar S."/>
            <person name="Sykes S."/>
            <person name="Schwartz D.C."/>
            <person name="Turgeon B.G."/>
            <person name="Wapinski I."/>
            <person name="Yoder O."/>
            <person name="Young S."/>
            <person name="Zeng Q."/>
            <person name="Zhou S."/>
            <person name="Galagan J."/>
            <person name="Cuomo C.A."/>
            <person name="Kistler H.C."/>
            <person name="Rep M."/>
        </authorList>
    </citation>
    <scope>NUCLEOTIDE SEQUENCE [LARGE SCALE GENOMIC DNA]</scope>
    <source>
        <strain evidence="10">4287</strain>
    </source>
</reference>
<feature type="binding site" evidence="4">
    <location>
        <begin position="11"/>
        <end position="16"/>
    </location>
    <ligand>
        <name>NAD(+)</name>
        <dbReference type="ChEBI" id="CHEBI:57540"/>
    </ligand>
</feature>
<feature type="active site" description="Proton acceptor" evidence="3">
    <location>
        <position position="177"/>
    </location>
</feature>
<dbReference type="GeneID" id="28960137"/>
<dbReference type="RefSeq" id="XP_018242898.1">
    <property type="nucleotide sequence ID" value="XM_018399645.1"/>
</dbReference>
<dbReference type="InterPro" id="IPR036291">
    <property type="entry name" value="NAD(P)-bd_dom_sf"/>
</dbReference>
<reference evidence="10" key="1">
    <citation type="submission" date="2007-04" db="EMBL/GenBank/DDBJ databases">
        <authorList>
            <consortium name="The Broad Institute Genome Sequencing Platform"/>
            <person name="Birren B."/>
            <person name="Lander E."/>
            <person name="Galagan J."/>
            <person name="Nusbaum C."/>
            <person name="Devon K."/>
            <person name="Ma L.-J."/>
            <person name="Jaffe D."/>
            <person name="Butler J."/>
            <person name="Alvarez P."/>
            <person name="Gnerre S."/>
            <person name="Grabherr M."/>
            <person name="Kleber M."/>
            <person name="Mauceli E."/>
            <person name="Brockman W."/>
            <person name="MacCallum I.A."/>
            <person name="Young S."/>
            <person name="LaButti K."/>
            <person name="DeCaprio D."/>
            <person name="Crawford M."/>
            <person name="Koehrsen M."/>
            <person name="Engels R."/>
            <person name="Montgomery P."/>
            <person name="Pearson M."/>
            <person name="Howarth C."/>
            <person name="Larson L."/>
            <person name="White J."/>
            <person name="O'Leary S."/>
            <person name="Kodira C."/>
            <person name="Zeng Q."/>
            <person name="Yandava C."/>
            <person name="Alvarado L."/>
            <person name="Kistler C."/>
            <person name="Shim W.-B."/>
            <person name="Kang S."/>
            <person name="Woloshuk C."/>
        </authorList>
    </citation>
    <scope>NUCLEOTIDE SEQUENCE</scope>
    <source>
        <strain evidence="10">4287</strain>
    </source>
</reference>
<proteinExistence type="inferred from homology"/>
<evidence type="ECO:0000256" key="1">
    <source>
        <dbReference type="ARBA" id="ARBA00023002"/>
    </source>
</evidence>
<dbReference type="InterPro" id="IPR022383">
    <property type="entry name" value="Lactate/malate_DH_C"/>
</dbReference>
<dbReference type="GO" id="GO:0006089">
    <property type="term" value="P:lactate metabolic process"/>
    <property type="evidence" value="ECO:0007669"/>
    <property type="project" value="TreeGrafter"/>
</dbReference>
<dbReference type="Proteomes" id="UP000009097">
    <property type="component" value="Unassembled WGS sequence"/>
</dbReference>
<dbReference type="InterPro" id="IPR015955">
    <property type="entry name" value="Lactate_DH/Glyco_Ohase_4_C"/>
</dbReference>
<evidence type="ECO:0000256" key="3">
    <source>
        <dbReference type="PIRSR" id="PIRSR000102-1"/>
    </source>
</evidence>
<dbReference type="RefSeq" id="XP_018256853.1">
    <property type="nucleotide sequence ID" value="XM_018402787.1"/>
</dbReference>
<dbReference type="PANTHER" id="PTHR43128">
    <property type="entry name" value="L-2-HYDROXYCARBOXYLATE DEHYDROGENASE (NAD(P)(+))"/>
    <property type="match status" value="1"/>
</dbReference>
<dbReference type="PANTHER" id="PTHR43128:SF16">
    <property type="entry name" value="L-LACTATE DEHYDROGENASE"/>
    <property type="match status" value="1"/>
</dbReference>
<dbReference type="CDD" id="cd00300">
    <property type="entry name" value="LDH_like"/>
    <property type="match status" value="1"/>
</dbReference>
<evidence type="ECO:0000313" key="10">
    <source>
        <dbReference type="EMBL" id="KNB18808.1"/>
    </source>
</evidence>
<dbReference type="VEuPathDB" id="FungiDB:FOXG_19431"/>
<dbReference type="GO" id="GO:0004459">
    <property type="term" value="F:L-lactate dehydrogenase (NAD+) activity"/>
    <property type="evidence" value="ECO:0007669"/>
    <property type="project" value="TreeGrafter"/>
</dbReference>
<dbReference type="InterPro" id="IPR001557">
    <property type="entry name" value="L-lactate/malate_DH"/>
</dbReference>
<feature type="domain" description="Lactate/malate dehydrogenase C-terminal" evidence="7">
    <location>
        <begin position="147"/>
        <end position="302"/>
    </location>
</feature>
<dbReference type="KEGG" id="fox:FOXG_19431"/>
<dbReference type="SUPFAM" id="SSF51735">
    <property type="entry name" value="NAD(P)-binding Rossmann-fold domains"/>
    <property type="match status" value="1"/>
</dbReference>
<dbReference type="EMBL" id="DS231702">
    <property type="protein sequence ID" value="KNB04853.1"/>
    <property type="molecule type" value="Genomic_DNA"/>
</dbReference>
<feature type="binding site" evidence="4">
    <location>
        <position position="36"/>
    </location>
    <ligand>
        <name>NAD(+)</name>
        <dbReference type="ChEBI" id="CHEBI:57540"/>
    </ligand>
</feature>
<dbReference type="Gene3D" id="3.40.50.720">
    <property type="entry name" value="NAD(P)-binding Rossmann-like Domain"/>
    <property type="match status" value="1"/>
</dbReference>
<evidence type="ECO:0000259" key="6">
    <source>
        <dbReference type="Pfam" id="PF00056"/>
    </source>
</evidence>
<dbReference type="PIRSF" id="PIRSF000102">
    <property type="entry name" value="Lac_mal_DH"/>
    <property type="match status" value="1"/>
</dbReference>
<dbReference type="AlphaFoldDB" id="A0A0J9W7N4"/>
<dbReference type="Pfam" id="PF02866">
    <property type="entry name" value="Ldh_1_C"/>
    <property type="match status" value="1"/>
</dbReference>
<dbReference type="EMBL" id="DS231728">
    <property type="protein sequence ID" value="KNB18808.1"/>
    <property type="molecule type" value="Genomic_DNA"/>
</dbReference>
<evidence type="ECO:0000313" key="9">
    <source>
        <dbReference type="EMBL" id="KNB18711.1"/>
    </source>
</evidence>
<dbReference type="KEGG" id="fox:FOXG_22343"/>
<feature type="domain" description="Lactate/malate dehydrogenase N-terminal" evidence="6">
    <location>
        <begin position="6"/>
        <end position="144"/>
    </location>
</feature>
<protein>
    <submittedName>
        <fullName evidence="10">L-lactate dehydrogenase</fullName>
    </submittedName>
</protein>
<dbReference type="GeneID" id="28963049"/>
<dbReference type="InterPro" id="IPR001236">
    <property type="entry name" value="Lactate/malate_DH_N"/>
</dbReference>
<feature type="binding site" evidence="4">
    <location>
        <begin position="120"/>
        <end position="122"/>
    </location>
    <ligand>
        <name>NAD(+)</name>
        <dbReference type="ChEBI" id="CHEBI:57540"/>
    </ligand>
</feature>
<accession>A0A0J9W7N4</accession>
<dbReference type="VEuPathDB" id="FungiDB:FOXG_22343"/>
<gene>
    <name evidence="8" type="ORF">FOXG_19431</name>
    <name evidence="9" type="ORF">FOXG_22343</name>
    <name evidence="10" type="ORF">FOXG_22379</name>
</gene>
<dbReference type="PRINTS" id="PR00086">
    <property type="entry name" value="LLDHDRGNASE"/>
</dbReference>
<dbReference type="Gene3D" id="3.90.110.10">
    <property type="entry name" value="Lactate dehydrogenase/glycoside hydrolase, family 4, C-terminal"/>
    <property type="match status" value="1"/>
</dbReference>
<evidence type="ECO:0000259" key="7">
    <source>
        <dbReference type="Pfam" id="PF02866"/>
    </source>
</evidence>
<dbReference type="Pfam" id="PF00056">
    <property type="entry name" value="Ldh_1_N"/>
    <property type="match status" value="1"/>
</dbReference>
<keyword evidence="2 4" id="KW-0520">NAD</keyword>
<dbReference type="RefSeq" id="XP_018256756.1">
    <property type="nucleotide sequence ID" value="XM_018402750.1"/>
</dbReference>
<dbReference type="EMBL" id="DS231727">
    <property type="protein sequence ID" value="KNB18711.1"/>
    <property type="molecule type" value="Genomic_DNA"/>
</dbReference>
<sequence>MNLVSQIAIVGVGQVGGAAAYSIILASFVSELLLVDIDIELRDGQVRDLSDVAYSCNSSTRVRAASHHEAAKADIVVLTAGSKHMIGQTTIDYTSRNMSIVREVVEAMKPFRSDTILLVVSNPVDLLTSLAHEISGLPTSQVLGSGTFLDSVRLRGLVAMRAGIAANSIDIHVLGVHGSPQVVAWSAATVAGVPINTSIPPNILDRVELEDECKHWSQSIIRAKGSTPFGLGSIVSILCASIFLDKRNVRPVSHFQPDFSCYFSLPAVIGKKGVLSTIQMTLDSDEEAHIAKSAKELSETIDWIHRNY</sequence>